<dbReference type="Gene3D" id="3.75.10.10">
    <property type="entry name" value="L-arginine/glycine Amidinotransferase, Chain A"/>
    <property type="match status" value="1"/>
</dbReference>
<evidence type="ECO:0008006" key="6">
    <source>
        <dbReference type="Google" id="ProtNLM"/>
    </source>
</evidence>
<dbReference type="GO" id="GO:0000052">
    <property type="term" value="P:citrulline metabolic process"/>
    <property type="evidence" value="ECO:0007669"/>
    <property type="project" value="TreeGrafter"/>
</dbReference>
<dbReference type="InterPro" id="IPR033199">
    <property type="entry name" value="DDAH-like"/>
</dbReference>
<accession>A0AAN4Z8R1</accession>
<keyword evidence="2" id="KW-0378">Hydrolase</keyword>
<comment type="similarity">
    <text evidence="1">Belongs to the DDAH family.</text>
</comment>
<feature type="non-terminal residue" evidence="4">
    <location>
        <position position="1"/>
    </location>
</feature>
<dbReference type="GO" id="GO:0006525">
    <property type="term" value="P:arginine metabolic process"/>
    <property type="evidence" value="ECO:0007669"/>
    <property type="project" value="TreeGrafter"/>
</dbReference>
<protein>
    <recommendedName>
        <fullName evidence="6">Dimethylargininase</fullName>
    </recommendedName>
</protein>
<name>A0AAN4Z8R1_9BILA</name>
<dbReference type="AlphaFoldDB" id="A0AAN4Z8R1"/>
<comment type="caution">
    <text evidence="4">The sequence shown here is derived from an EMBL/GenBank/DDBJ whole genome shotgun (WGS) entry which is preliminary data.</text>
</comment>
<dbReference type="EMBL" id="BTRK01000001">
    <property type="protein sequence ID" value="GMR33250.1"/>
    <property type="molecule type" value="Genomic_DNA"/>
</dbReference>
<evidence type="ECO:0000313" key="4">
    <source>
        <dbReference type="EMBL" id="GMR33250.1"/>
    </source>
</evidence>
<sequence length="369" mass="40029">LFICIPDALKSEDKRRKIEIEALKRQQDELRATLYEAGVQIVELPPLEKPSKDKEPASSILVGDLVVVIRGIALLTRPKKDLNVERMQQIGKTLRELTWAVHETPTHEGGNKVVLEGGDVLFTGREIFVGIRKGATNIEGSMVLGRVFRDFPVIPLHMNDKNHPLCHHLSMVNDRVISVGTSKEAQSLLERVEREASFRYKRITVDDESAVGCMNVNDRLLFRADIKDPKYNVLSGSGIELWGMDVTELTKAGTPFSRHVVLLDADAGNGRHSAYNSLTRSITHSIANSLSIATNGKAQNANGASKDRASTSNGQTAVEIQVHANGPSTSSAHNNGVNSSGYATTSGTSNGSAIEGNGTTIVTSVHVHN</sequence>
<dbReference type="GO" id="GO:0016597">
    <property type="term" value="F:amino acid binding"/>
    <property type="evidence" value="ECO:0007669"/>
    <property type="project" value="TreeGrafter"/>
</dbReference>
<evidence type="ECO:0000256" key="3">
    <source>
        <dbReference type="SAM" id="MobiDB-lite"/>
    </source>
</evidence>
<organism evidence="4 5">
    <name type="scientific">Pristionchus mayeri</name>
    <dbReference type="NCBI Taxonomy" id="1317129"/>
    <lineage>
        <taxon>Eukaryota</taxon>
        <taxon>Metazoa</taxon>
        <taxon>Ecdysozoa</taxon>
        <taxon>Nematoda</taxon>
        <taxon>Chromadorea</taxon>
        <taxon>Rhabditida</taxon>
        <taxon>Rhabditina</taxon>
        <taxon>Diplogasteromorpha</taxon>
        <taxon>Diplogasteroidea</taxon>
        <taxon>Neodiplogasteridae</taxon>
        <taxon>Pristionchus</taxon>
    </lineage>
</organism>
<dbReference type="PANTHER" id="PTHR12737:SF9">
    <property type="entry name" value="DIMETHYLARGININASE"/>
    <property type="match status" value="1"/>
</dbReference>
<dbReference type="GO" id="GO:0045429">
    <property type="term" value="P:positive regulation of nitric oxide biosynthetic process"/>
    <property type="evidence" value="ECO:0007669"/>
    <property type="project" value="TreeGrafter"/>
</dbReference>
<feature type="compositionally biased region" description="Polar residues" evidence="3">
    <location>
        <begin position="326"/>
        <end position="356"/>
    </location>
</feature>
<evidence type="ECO:0000256" key="1">
    <source>
        <dbReference type="ARBA" id="ARBA00008532"/>
    </source>
</evidence>
<keyword evidence="5" id="KW-1185">Reference proteome</keyword>
<dbReference type="Proteomes" id="UP001328107">
    <property type="component" value="Unassembled WGS sequence"/>
</dbReference>
<dbReference type="SUPFAM" id="SSF55909">
    <property type="entry name" value="Pentein"/>
    <property type="match status" value="1"/>
</dbReference>
<gene>
    <name evidence="4" type="ORF">PMAYCL1PPCAC_03445</name>
</gene>
<reference evidence="5" key="1">
    <citation type="submission" date="2022-10" db="EMBL/GenBank/DDBJ databases">
        <title>Genome assembly of Pristionchus species.</title>
        <authorList>
            <person name="Yoshida K."/>
            <person name="Sommer R.J."/>
        </authorList>
    </citation>
    <scope>NUCLEOTIDE SEQUENCE [LARGE SCALE GENOMIC DNA]</scope>
    <source>
        <strain evidence="5">RS5460</strain>
    </source>
</reference>
<feature type="region of interest" description="Disordered" evidence="3">
    <location>
        <begin position="325"/>
        <end position="356"/>
    </location>
</feature>
<dbReference type="GO" id="GO:0016403">
    <property type="term" value="F:dimethylargininase activity"/>
    <property type="evidence" value="ECO:0007669"/>
    <property type="project" value="TreeGrafter"/>
</dbReference>
<dbReference type="PANTHER" id="PTHR12737">
    <property type="entry name" value="DIMETHYLARGININE DIMETHYLAMINOHYDROLASE"/>
    <property type="match status" value="1"/>
</dbReference>
<evidence type="ECO:0000313" key="5">
    <source>
        <dbReference type="Proteomes" id="UP001328107"/>
    </source>
</evidence>
<proteinExistence type="inferred from homology"/>
<evidence type="ECO:0000256" key="2">
    <source>
        <dbReference type="ARBA" id="ARBA00022801"/>
    </source>
</evidence>